<evidence type="ECO:0000313" key="1">
    <source>
        <dbReference type="EMBL" id="CAG8454942.1"/>
    </source>
</evidence>
<accession>A0A9N8VLG9</accession>
<proteinExistence type="predicted"/>
<keyword evidence="2" id="KW-1185">Reference proteome</keyword>
<dbReference type="Proteomes" id="UP000789375">
    <property type="component" value="Unassembled WGS sequence"/>
</dbReference>
<gene>
    <name evidence="1" type="ORF">FMOSSE_LOCUS1733</name>
</gene>
<comment type="caution">
    <text evidence="1">The sequence shown here is derived from an EMBL/GenBank/DDBJ whole genome shotgun (WGS) entry which is preliminary data.</text>
</comment>
<protein>
    <submittedName>
        <fullName evidence="1">2006_t:CDS:1</fullName>
    </submittedName>
</protein>
<reference evidence="1" key="1">
    <citation type="submission" date="2021-06" db="EMBL/GenBank/DDBJ databases">
        <authorList>
            <person name="Kallberg Y."/>
            <person name="Tangrot J."/>
            <person name="Rosling A."/>
        </authorList>
    </citation>
    <scope>NUCLEOTIDE SEQUENCE</scope>
    <source>
        <strain evidence="1">87-6 pot B 2015</strain>
    </source>
</reference>
<dbReference type="EMBL" id="CAJVPP010000202">
    <property type="protein sequence ID" value="CAG8454942.1"/>
    <property type="molecule type" value="Genomic_DNA"/>
</dbReference>
<name>A0A9N8VLG9_FUNMO</name>
<organism evidence="1 2">
    <name type="scientific">Funneliformis mosseae</name>
    <name type="common">Endomycorrhizal fungus</name>
    <name type="synonym">Glomus mosseae</name>
    <dbReference type="NCBI Taxonomy" id="27381"/>
    <lineage>
        <taxon>Eukaryota</taxon>
        <taxon>Fungi</taxon>
        <taxon>Fungi incertae sedis</taxon>
        <taxon>Mucoromycota</taxon>
        <taxon>Glomeromycotina</taxon>
        <taxon>Glomeromycetes</taxon>
        <taxon>Glomerales</taxon>
        <taxon>Glomeraceae</taxon>
        <taxon>Funneliformis</taxon>
    </lineage>
</organism>
<sequence length="185" mass="21196">MFAQCKSYLLSLSNNSFYTSLKARSFHTSLLLQKRHSKDIKRKNLMKKVSKLQQEKLQKPNVITGVPTTFTNSFLRPSQVYASTTAVQASKLSSENNHQYRNYFLDQKDEEFLFNITPTIITEHSTQGDQVKIESRELEKVQILKNLTSLHNANSKSILLYNIQLAIKEFARKEGDTGSAEVQGY</sequence>
<dbReference type="AlphaFoldDB" id="A0A9N8VLG9"/>
<evidence type="ECO:0000313" key="2">
    <source>
        <dbReference type="Proteomes" id="UP000789375"/>
    </source>
</evidence>